<keyword evidence="11" id="KW-1185">Reference proteome</keyword>
<proteinExistence type="inferred from homology"/>
<dbReference type="InterPro" id="IPR054566">
    <property type="entry name" value="ManC/GMP-like_b-helix"/>
</dbReference>
<dbReference type="GO" id="GO:0009298">
    <property type="term" value="P:GDP-mannose biosynthetic process"/>
    <property type="evidence" value="ECO:0007669"/>
    <property type="project" value="TreeGrafter"/>
</dbReference>
<dbReference type="InterPro" id="IPR049577">
    <property type="entry name" value="GMPP_N"/>
</dbReference>
<dbReference type="EC" id="2.7.7.13" evidence="2"/>
<keyword evidence="5" id="KW-0547">Nucleotide-binding</keyword>
<dbReference type="STRING" id="1089553.Tph_c29080"/>
<dbReference type="OrthoDB" id="9806359at2"/>
<dbReference type="RefSeq" id="WP_015051928.1">
    <property type="nucleotide sequence ID" value="NC_018870.1"/>
</dbReference>
<comment type="similarity">
    <text evidence="1">Belongs to the mannose-6-phosphate isomerase type 2 family.</text>
</comment>
<dbReference type="CDD" id="cd02509">
    <property type="entry name" value="GDP-M1P_Guanylyltransferase"/>
    <property type="match status" value="1"/>
</dbReference>
<dbReference type="AlphaFoldDB" id="K4LM63"/>
<evidence type="ECO:0000256" key="5">
    <source>
        <dbReference type="ARBA" id="ARBA00022741"/>
    </source>
</evidence>
<dbReference type="PANTHER" id="PTHR46390">
    <property type="entry name" value="MANNOSE-1-PHOSPHATE GUANYLYLTRANSFERASE"/>
    <property type="match status" value="1"/>
</dbReference>
<dbReference type="InterPro" id="IPR005835">
    <property type="entry name" value="NTP_transferase_dom"/>
</dbReference>
<evidence type="ECO:0000256" key="3">
    <source>
        <dbReference type="ARBA" id="ARBA00022679"/>
    </source>
</evidence>
<dbReference type="Gene3D" id="3.90.550.10">
    <property type="entry name" value="Spore Coat Polysaccharide Biosynthesis Protein SpsA, Chain A"/>
    <property type="match status" value="1"/>
</dbReference>
<evidence type="ECO:0000256" key="1">
    <source>
        <dbReference type="ARBA" id="ARBA00006115"/>
    </source>
</evidence>
<dbReference type="HOGENOM" id="CLU_035527_0_1_9"/>
<evidence type="ECO:0000313" key="11">
    <source>
        <dbReference type="Proteomes" id="UP000000467"/>
    </source>
</evidence>
<dbReference type="GO" id="GO:0004475">
    <property type="term" value="F:mannose-1-phosphate guanylyltransferase (GTP) activity"/>
    <property type="evidence" value="ECO:0007669"/>
    <property type="project" value="UniProtKB-EC"/>
</dbReference>
<feature type="domain" description="Nucleotidyl transferase" evidence="8">
    <location>
        <begin position="4"/>
        <end position="285"/>
    </location>
</feature>
<dbReference type="SUPFAM" id="SSF159283">
    <property type="entry name" value="Guanosine diphospho-D-mannose pyrophosphorylase/mannose-6-phosphate isomerase linker domain"/>
    <property type="match status" value="1"/>
</dbReference>
<comment type="catalytic activity">
    <reaction evidence="7">
        <text>alpha-D-mannose 1-phosphate + GTP + H(+) = GDP-alpha-D-mannose + diphosphate</text>
        <dbReference type="Rhea" id="RHEA:15229"/>
        <dbReference type="ChEBI" id="CHEBI:15378"/>
        <dbReference type="ChEBI" id="CHEBI:33019"/>
        <dbReference type="ChEBI" id="CHEBI:37565"/>
        <dbReference type="ChEBI" id="CHEBI:57527"/>
        <dbReference type="ChEBI" id="CHEBI:58409"/>
        <dbReference type="EC" id="2.7.7.13"/>
    </reaction>
</comment>
<dbReference type="EMBL" id="CP003732">
    <property type="protein sequence ID" value="AFV13070.1"/>
    <property type="molecule type" value="Genomic_DNA"/>
</dbReference>
<protein>
    <recommendedName>
        <fullName evidence="2">mannose-1-phosphate guanylyltransferase</fullName>
        <ecNumber evidence="2">2.7.7.13</ecNumber>
    </recommendedName>
</protein>
<gene>
    <name evidence="10" type="primary">manC1</name>
    <name evidence="10" type="ordered locus">Tph_c29080</name>
</gene>
<evidence type="ECO:0000256" key="7">
    <source>
        <dbReference type="ARBA" id="ARBA00047343"/>
    </source>
</evidence>
<dbReference type="PANTHER" id="PTHR46390:SF1">
    <property type="entry name" value="MANNOSE-1-PHOSPHATE GUANYLYLTRANSFERASE"/>
    <property type="match status" value="1"/>
</dbReference>
<keyword evidence="4 10" id="KW-0548">Nucleotidyltransferase</keyword>
<dbReference type="eggNOG" id="COG0836">
    <property type="taxonomic scope" value="Bacteria"/>
</dbReference>
<dbReference type="Pfam" id="PF00483">
    <property type="entry name" value="NTP_transferase"/>
    <property type="match status" value="1"/>
</dbReference>
<dbReference type="Pfam" id="PF22640">
    <property type="entry name" value="ManC_GMP_beta-helix"/>
    <property type="match status" value="1"/>
</dbReference>
<keyword evidence="6" id="KW-0342">GTP-binding</keyword>
<reference evidence="10 11" key="1">
    <citation type="journal article" date="2012" name="BMC Genomics">
        <title>Genome-guided analysis of physiological and morphological traits of the fermentative acetate oxidizer Thermacetogenium phaeum.</title>
        <authorList>
            <person name="Oehler D."/>
            <person name="Poehlein A."/>
            <person name="Leimbach A."/>
            <person name="Muller N."/>
            <person name="Daniel R."/>
            <person name="Gottschalk G."/>
            <person name="Schink B."/>
        </authorList>
    </citation>
    <scope>NUCLEOTIDE SEQUENCE [LARGE SCALE GENOMIC DNA]</scope>
    <source>
        <strain evidence="11">ATCC BAA-254 / DSM 26808 / PB</strain>
    </source>
</reference>
<evidence type="ECO:0000259" key="9">
    <source>
        <dbReference type="Pfam" id="PF22640"/>
    </source>
</evidence>
<sequence length="357" mass="39937">MTYAVIMAGGRGERFWPKSKQRCPKQFLRLVEDRTMLQKTASRLEMFLAPENIFVITARDYREIVLEQVPEIPEENLIFEPFGRDTAAAIGLGTIAAKKRDPAGVIIVLPADHYIADERRFCEVLEAAVGAASSGEHAVTIGIRPVRPETGFGYIARGERYRDYNGIPAYRVLGFTEKPDRERALQFLEKGNYLWNSGIFVWRADLIERLIEKHLPALAAGLKEIEESWGTERCGMVLEKVYAGLPKISIDYGVMEKAEGVLVFLGDFGWDDVGSWTALESYKKKDGNGNILEGRGVLVDTENTLVQTTSKVVATLGVKDLIVVEDEGSILICHKKKAQELKKVINALQENGYKEIL</sequence>
<evidence type="ECO:0000256" key="2">
    <source>
        <dbReference type="ARBA" id="ARBA00012387"/>
    </source>
</evidence>
<feature type="domain" description="MannoseP isomerase/GMP-like beta-helix" evidence="9">
    <location>
        <begin position="294"/>
        <end position="348"/>
    </location>
</feature>
<evidence type="ECO:0000256" key="4">
    <source>
        <dbReference type="ARBA" id="ARBA00022695"/>
    </source>
</evidence>
<dbReference type="Proteomes" id="UP000000467">
    <property type="component" value="Chromosome"/>
</dbReference>
<accession>K4LM63</accession>
<dbReference type="KEGG" id="tpz:Tph_c29080"/>
<dbReference type="InterPro" id="IPR029044">
    <property type="entry name" value="Nucleotide-diphossugar_trans"/>
</dbReference>
<name>K4LM63_THEPS</name>
<evidence type="ECO:0000256" key="6">
    <source>
        <dbReference type="ARBA" id="ARBA00023134"/>
    </source>
</evidence>
<dbReference type="InterPro" id="IPR051161">
    <property type="entry name" value="Mannose-6P_isomerase_type2"/>
</dbReference>
<organism evidence="10 11">
    <name type="scientific">Thermacetogenium phaeum (strain ATCC BAA-254 / DSM 26808 / PB)</name>
    <dbReference type="NCBI Taxonomy" id="1089553"/>
    <lineage>
        <taxon>Bacteria</taxon>
        <taxon>Bacillati</taxon>
        <taxon>Bacillota</taxon>
        <taxon>Clostridia</taxon>
        <taxon>Thermoanaerobacterales</taxon>
        <taxon>Thermoanaerobacteraceae</taxon>
        <taxon>Thermacetogenium</taxon>
    </lineage>
</organism>
<evidence type="ECO:0000259" key="8">
    <source>
        <dbReference type="Pfam" id="PF00483"/>
    </source>
</evidence>
<dbReference type="FunFam" id="3.90.550.10:FF:000046">
    <property type="entry name" value="Mannose-1-phosphate guanylyltransferase (GDP)"/>
    <property type="match status" value="1"/>
</dbReference>
<dbReference type="SUPFAM" id="SSF53448">
    <property type="entry name" value="Nucleotide-diphospho-sugar transferases"/>
    <property type="match status" value="1"/>
</dbReference>
<keyword evidence="3 10" id="KW-0808">Transferase</keyword>
<evidence type="ECO:0000313" key="10">
    <source>
        <dbReference type="EMBL" id="AFV13070.1"/>
    </source>
</evidence>
<dbReference type="GO" id="GO:0005525">
    <property type="term" value="F:GTP binding"/>
    <property type="evidence" value="ECO:0007669"/>
    <property type="project" value="UniProtKB-KW"/>
</dbReference>